<comment type="caution">
    <text evidence="1">The sequence shown here is derived from an EMBL/GenBank/DDBJ whole genome shotgun (WGS) entry which is preliminary data.</text>
</comment>
<sequence>MLAIEIDEQPLFGELIATAPGIGNASAAAPYTVKKIDANSASHNRTPVFLSPLLHSNITHTHIHTLDSHAKPIE</sequence>
<evidence type="ECO:0000313" key="1">
    <source>
        <dbReference type="EMBL" id="KRX96772.1"/>
    </source>
</evidence>
<dbReference type="Proteomes" id="UP000054815">
    <property type="component" value="Unassembled WGS sequence"/>
</dbReference>
<name>A0A0V0Y8G7_TRIPS</name>
<evidence type="ECO:0000313" key="2">
    <source>
        <dbReference type="Proteomes" id="UP000054815"/>
    </source>
</evidence>
<gene>
    <name evidence="1" type="ORF">T4E_7552</name>
</gene>
<accession>A0A0V0Y8G7</accession>
<dbReference type="EMBL" id="JYDU01000040">
    <property type="protein sequence ID" value="KRX96772.1"/>
    <property type="molecule type" value="Genomic_DNA"/>
</dbReference>
<protein>
    <submittedName>
        <fullName evidence="1">Uncharacterized protein</fullName>
    </submittedName>
</protein>
<reference evidence="1 2" key="1">
    <citation type="submission" date="2015-01" db="EMBL/GenBank/DDBJ databases">
        <title>Evolution of Trichinella species and genotypes.</title>
        <authorList>
            <person name="Korhonen P.K."/>
            <person name="Edoardo P."/>
            <person name="Giuseppe L.R."/>
            <person name="Gasser R.B."/>
        </authorList>
    </citation>
    <scope>NUCLEOTIDE SEQUENCE [LARGE SCALE GENOMIC DNA]</scope>
    <source>
        <strain evidence="1">ISS141</strain>
    </source>
</reference>
<dbReference type="AlphaFoldDB" id="A0A0V0Y8G7"/>
<proteinExistence type="predicted"/>
<organism evidence="1 2">
    <name type="scientific">Trichinella pseudospiralis</name>
    <name type="common">Parasitic roundworm</name>
    <dbReference type="NCBI Taxonomy" id="6337"/>
    <lineage>
        <taxon>Eukaryota</taxon>
        <taxon>Metazoa</taxon>
        <taxon>Ecdysozoa</taxon>
        <taxon>Nematoda</taxon>
        <taxon>Enoplea</taxon>
        <taxon>Dorylaimia</taxon>
        <taxon>Trichinellida</taxon>
        <taxon>Trichinellidae</taxon>
        <taxon>Trichinella</taxon>
    </lineage>
</organism>